<feature type="transmembrane region" description="Helical" evidence="1">
    <location>
        <begin position="6"/>
        <end position="23"/>
    </location>
</feature>
<keyword evidence="1" id="KW-1133">Transmembrane helix</keyword>
<keyword evidence="1" id="KW-0812">Transmembrane</keyword>
<accession>A0A1G7V5Q6</accession>
<sequence length="90" mass="10526">MLQALLYAFPSVLVILALYIFYFRKSLQTIFKVSNSQIFNLLALTFFLLAILGFVLIYIQLEFWSLVWLVLVLILITLISVLIYFTLNSR</sequence>
<dbReference type="Proteomes" id="UP000199708">
    <property type="component" value="Unassembled WGS sequence"/>
</dbReference>
<evidence type="ECO:0008006" key="4">
    <source>
        <dbReference type="Google" id="ProtNLM"/>
    </source>
</evidence>
<gene>
    <name evidence="2" type="ORF">SAMN05421791_1155</name>
</gene>
<evidence type="ECO:0000313" key="3">
    <source>
        <dbReference type="Proteomes" id="UP000199708"/>
    </source>
</evidence>
<dbReference type="AlphaFoldDB" id="A0A1G7V5Q6"/>
<evidence type="ECO:0000313" key="2">
    <source>
        <dbReference type="EMBL" id="SDG55104.1"/>
    </source>
</evidence>
<keyword evidence="1" id="KW-0472">Membrane</keyword>
<proteinExistence type="predicted"/>
<name>A0A1G7V5Q6_9LACT</name>
<keyword evidence="3" id="KW-1185">Reference proteome</keyword>
<organism evidence="2 3">
    <name type="scientific">Facklamia miroungae</name>
    <dbReference type="NCBI Taxonomy" id="120956"/>
    <lineage>
        <taxon>Bacteria</taxon>
        <taxon>Bacillati</taxon>
        <taxon>Bacillota</taxon>
        <taxon>Bacilli</taxon>
        <taxon>Lactobacillales</taxon>
        <taxon>Aerococcaceae</taxon>
        <taxon>Facklamia</taxon>
    </lineage>
</organism>
<evidence type="ECO:0000256" key="1">
    <source>
        <dbReference type="SAM" id="Phobius"/>
    </source>
</evidence>
<feature type="transmembrane region" description="Helical" evidence="1">
    <location>
        <begin position="65"/>
        <end position="87"/>
    </location>
</feature>
<dbReference type="EMBL" id="FNCK01000015">
    <property type="protein sequence ID" value="SDG55104.1"/>
    <property type="molecule type" value="Genomic_DNA"/>
</dbReference>
<reference evidence="2 3" key="1">
    <citation type="submission" date="2016-10" db="EMBL/GenBank/DDBJ databases">
        <authorList>
            <person name="de Groot N.N."/>
        </authorList>
    </citation>
    <scope>NUCLEOTIDE SEQUENCE [LARGE SCALE GENOMIC DNA]</scope>
    <source>
        <strain evidence="2 3">ATCC BAA-466</strain>
    </source>
</reference>
<feature type="transmembrane region" description="Helical" evidence="1">
    <location>
        <begin position="38"/>
        <end position="59"/>
    </location>
</feature>
<protein>
    <recommendedName>
        <fullName evidence="4">Integral membrane protein</fullName>
    </recommendedName>
</protein>